<dbReference type="Proteomes" id="UP000192656">
    <property type="component" value="Unassembled WGS sequence"/>
</dbReference>
<dbReference type="InterPro" id="IPR009444">
    <property type="entry name" value="Conjugal_tfr_TraD_a-type"/>
</dbReference>
<dbReference type="OrthoDB" id="5653691at2"/>
<keyword evidence="2" id="KW-1185">Reference proteome</keyword>
<sequence>MTELKRTSDARSRRAAETRHKIELGGLVVKAGLGDADKAFILGLLIEGLEQSADPETKTRMRFRGQRAFNASSS</sequence>
<dbReference type="STRING" id="937218.SAMN06297251_10860"/>
<evidence type="ECO:0000313" key="2">
    <source>
        <dbReference type="Proteomes" id="UP000192656"/>
    </source>
</evidence>
<gene>
    <name evidence="1" type="ORF">SAMN06297251_10860</name>
</gene>
<proteinExistence type="predicted"/>
<dbReference type="AlphaFoldDB" id="A0A1W2C0D2"/>
<dbReference type="Pfam" id="PF06412">
    <property type="entry name" value="TraD"/>
    <property type="match status" value="1"/>
</dbReference>
<protein>
    <submittedName>
        <fullName evidence="1">Conjugal transfer protein TraD</fullName>
    </submittedName>
</protein>
<accession>A0A1W2C0D2</accession>
<evidence type="ECO:0000313" key="1">
    <source>
        <dbReference type="EMBL" id="SMC78464.1"/>
    </source>
</evidence>
<dbReference type="RefSeq" id="WP_084410041.1">
    <property type="nucleotide sequence ID" value="NZ_FWXR01000008.1"/>
</dbReference>
<dbReference type="EMBL" id="FWXR01000008">
    <property type="protein sequence ID" value="SMC78464.1"/>
    <property type="molecule type" value="Genomic_DNA"/>
</dbReference>
<reference evidence="1 2" key="1">
    <citation type="submission" date="2017-04" db="EMBL/GenBank/DDBJ databases">
        <authorList>
            <person name="Afonso C.L."/>
            <person name="Miller P.J."/>
            <person name="Scott M.A."/>
            <person name="Spackman E."/>
            <person name="Goraichik I."/>
            <person name="Dimitrov K.M."/>
            <person name="Suarez D.L."/>
            <person name="Swayne D.E."/>
        </authorList>
    </citation>
    <scope>NUCLEOTIDE SEQUENCE [LARGE SCALE GENOMIC DNA]</scope>
    <source>
        <strain evidence="1 2">CGMCC 1.10972</strain>
    </source>
</reference>
<name>A0A1W2C0D2_9HYPH</name>
<organism evidence="1 2">
    <name type="scientific">Fulvimarina manganoxydans</name>
    <dbReference type="NCBI Taxonomy" id="937218"/>
    <lineage>
        <taxon>Bacteria</taxon>
        <taxon>Pseudomonadati</taxon>
        <taxon>Pseudomonadota</taxon>
        <taxon>Alphaproteobacteria</taxon>
        <taxon>Hyphomicrobiales</taxon>
        <taxon>Aurantimonadaceae</taxon>
        <taxon>Fulvimarina</taxon>
    </lineage>
</organism>